<proteinExistence type="predicted"/>
<dbReference type="EMBL" id="BTGU01000011">
    <property type="protein sequence ID" value="GMN40473.1"/>
    <property type="molecule type" value="Genomic_DNA"/>
</dbReference>
<keyword evidence="2" id="KW-1185">Reference proteome</keyword>
<evidence type="ECO:0000313" key="1">
    <source>
        <dbReference type="EMBL" id="GMN40473.1"/>
    </source>
</evidence>
<reference evidence="1" key="1">
    <citation type="submission" date="2023-07" db="EMBL/GenBank/DDBJ databases">
        <title>draft genome sequence of fig (Ficus carica).</title>
        <authorList>
            <person name="Takahashi T."/>
            <person name="Nishimura K."/>
        </authorList>
    </citation>
    <scope>NUCLEOTIDE SEQUENCE</scope>
</reference>
<accession>A0AA87ZQD0</accession>
<comment type="caution">
    <text evidence="1">The sequence shown here is derived from an EMBL/GenBank/DDBJ whole genome shotgun (WGS) entry which is preliminary data.</text>
</comment>
<evidence type="ECO:0000313" key="2">
    <source>
        <dbReference type="Proteomes" id="UP001187192"/>
    </source>
</evidence>
<dbReference type="Proteomes" id="UP001187192">
    <property type="component" value="Unassembled WGS sequence"/>
</dbReference>
<dbReference type="AlphaFoldDB" id="A0AA87ZQD0"/>
<organism evidence="1 2">
    <name type="scientific">Ficus carica</name>
    <name type="common">Common fig</name>
    <dbReference type="NCBI Taxonomy" id="3494"/>
    <lineage>
        <taxon>Eukaryota</taxon>
        <taxon>Viridiplantae</taxon>
        <taxon>Streptophyta</taxon>
        <taxon>Embryophyta</taxon>
        <taxon>Tracheophyta</taxon>
        <taxon>Spermatophyta</taxon>
        <taxon>Magnoliopsida</taxon>
        <taxon>eudicotyledons</taxon>
        <taxon>Gunneridae</taxon>
        <taxon>Pentapetalae</taxon>
        <taxon>rosids</taxon>
        <taxon>fabids</taxon>
        <taxon>Rosales</taxon>
        <taxon>Moraceae</taxon>
        <taxon>Ficeae</taxon>
        <taxon>Ficus</taxon>
    </lineage>
</organism>
<gene>
    <name evidence="1" type="ORF">TIFTF001_009699</name>
</gene>
<sequence length="89" mass="9787">MSQISTVTIGGEVANCAGASFWKPARHLGPFIFFSMTVPSFRAQHSVQAKALLLGVVKTNLHRLKSTEKNRLVIFRFPNSPGGVQFPIF</sequence>
<protein>
    <submittedName>
        <fullName evidence="1">Uncharacterized protein</fullName>
    </submittedName>
</protein>
<name>A0AA87ZQD0_FICCA</name>